<reference evidence="1 2" key="1">
    <citation type="submission" date="2014-09" db="EMBL/GenBank/DDBJ databases">
        <title>Vibrio maritimus JCM 19235. (C45) whole genome shotgun sequence.</title>
        <authorList>
            <person name="Sawabe T."/>
            <person name="Meirelles P."/>
            <person name="Nakanishi M."/>
            <person name="Sayaka M."/>
            <person name="Hattori M."/>
            <person name="Ohkuma M."/>
        </authorList>
    </citation>
    <scope>NUCLEOTIDE SEQUENCE [LARGE SCALE GENOMIC DNA]</scope>
    <source>
        <strain evidence="2">JCM19235</strain>
    </source>
</reference>
<protein>
    <submittedName>
        <fullName evidence="1">Uncharacterized protein</fullName>
    </submittedName>
</protein>
<gene>
    <name evidence="1" type="ORF">JCM19235_966</name>
</gene>
<dbReference type="STRING" id="990268.JCM19235_966"/>
<dbReference type="Proteomes" id="UP000029228">
    <property type="component" value="Unassembled WGS sequence"/>
</dbReference>
<comment type="caution">
    <text evidence="1">The sequence shown here is derived from an EMBL/GenBank/DDBJ whole genome shotgun (WGS) entry which is preliminary data.</text>
</comment>
<proteinExistence type="predicted"/>
<dbReference type="AlphaFoldDB" id="A0A090RVZ5"/>
<organism evidence="1 2">
    <name type="scientific">Vibrio maritimus</name>
    <dbReference type="NCBI Taxonomy" id="990268"/>
    <lineage>
        <taxon>Bacteria</taxon>
        <taxon>Pseudomonadati</taxon>
        <taxon>Pseudomonadota</taxon>
        <taxon>Gammaproteobacteria</taxon>
        <taxon>Vibrionales</taxon>
        <taxon>Vibrionaceae</taxon>
        <taxon>Vibrio</taxon>
    </lineage>
</organism>
<dbReference type="EMBL" id="BBMR01000004">
    <property type="protein sequence ID" value="GAL19610.1"/>
    <property type="molecule type" value="Genomic_DNA"/>
</dbReference>
<sequence>MLSVSFSPEDLTMVVTDYNTNIQSVTIAIYHWPTSIKFSLP</sequence>
<name>A0A090RVZ5_9VIBR</name>
<evidence type="ECO:0000313" key="1">
    <source>
        <dbReference type="EMBL" id="GAL19610.1"/>
    </source>
</evidence>
<evidence type="ECO:0000313" key="2">
    <source>
        <dbReference type="Proteomes" id="UP000029228"/>
    </source>
</evidence>
<accession>A0A090RVZ5</accession>
<keyword evidence="2" id="KW-1185">Reference proteome</keyword>